<feature type="domain" description="RING-type" evidence="4">
    <location>
        <begin position="97"/>
        <end position="131"/>
    </location>
</feature>
<dbReference type="InterPro" id="IPR001841">
    <property type="entry name" value="Znf_RING"/>
</dbReference>
<name>A0A9D4D2C1_DREPO</name>
<accession>A0A9D4D2C1</accession>
<dbReference type="Pfam" id="PF13920">
    <property type="entry name" value="zf-C3HC4_3"/>
    <property type="match status" value="1"/>
</dbReference>
<dbReference type="OrthoDB" id="4034597at2759"/>
<keyword evidence="1 3" id="KW-0863">Zinc-finger</keyword>
<dbReference type="Proteomes" id="UP000828390">
    <property type="component" value="Unassembled WGS sequence"/>
</dbReference>
<keyword evidence="6" id="KW-1185">Reference proteome</keyword>
<dbReference type="SUPFAM" id="SSF57850">
    <property type="entry name" value="RING/U-box"/>
    <property type="match status" value="1"/>
</dbReference>
<gene>
    <name evidence="5" type="ORF">DPMN_043213</name>
</gene>
<organism evidence="5 6">
    <name type="scientific">Dreissena polymorpha</name>
    <name type="common">Zebra mussel</name>
    <name type="synonym">Mytilus polymorpha</name>
    <dbReference type="NCBI Taxonomy" id="45954"/>
    <lineage>
        <taxon>Eukaryota</taxon>
        <taxon>Metazoa</taxon>
        <taxon>Spiralia</taxon>
        <taxon>Lophotrochozoa</taxon>
        <taxon>Mollusca</taxon>
        <taxon>Bivalvia</taxon>
        <taxon>Autobranchia</taxon>
        <taxon>Heteroconchia</taxon>
        <taxon>Euheterodonta</taxon>
        <taxon>Imparidentia</taxon>
        <taxon>Neoheterodontei</taxon>
        <taxon>Myida</taxon>
        <taxon>Dreissenoidea</taxon>
        <taxon>Dreissenidae</taxon>
        <taxon>Dreissena</taxon>
    </lineage>
</organism>
<reference evidence="5" key="2">
    <citation type="submission" date="2020-11" db="EMBL/GenBank/DDBJ databases">
        <authorList>
            <person name="McCartney M.A."/>
            <person name="Auch B."/>
            <person name="Kono T."/>
            <person name="Mallez S."/>
            <person name="Becker A."/>
            <person name="Gohl D.M."/>
            <person name="Silverstein K.A.T."/>
            <person name="Koren S."/>
            <person name="Bechman K.B."/>
            <person name="Herman A."/>
            <person name="Abrahante J.E."/>
            <person name="Garbe J."/>
        </authorList>
    </citation>
    <scope>NUCLEOTIDE SEQUENCE</scope>
    <source>
        <strain evidence="5">Duluth1</strain>
        <tissue evidence="5">Whole animal</tissue>
    </source>
</reference>
<keyword evidence="1 3" id="KW-0479">Metal-binding</keyword>
<keyword evidence="2" id="KW-0862">Zinc</keyword>
<evidence type="ECO:0000313" key="6">
    <source>
        <dbReference type="Proteomes" id="UP000828390"/>
    </source>
</evidence>
<dbReference type="InterPro" id="IPR013083">
    <property type="entry name" value="Znf_RING/FYVE/PHD"/>
</dbReference>
<evidence type="ECO:0000256" key="3">
    <source>
        <dbReference type="PROSITE-ProRule" id="PRU00175"/>
    </source>
</evidence>
<dbReference type="GO" id="GO:0008270">
    <property type="term" value="F:zinc ion binding"/>
    <property type="evidence" value="ECO:0007669"/>
    <property type="project" value="UniProtKB-KW"/>
</dbReference>
<evidence type="ECO:0000256" key="2">
    <source>
        <dbReference type="ARBA" id="ARBA00022833"/>
    </source>
</evidence>
<comment type="caution">
    <text evidence="5">The sequence shown here is derived from an EMBL/GenBank/DDBJ whole genome shotgun (WGS) entry which is preliminary data.</text>
</comment>
<sequence length="144" mass="16502">MAALTIDDGDVERIVNKHQDIITYDMGFSVEDVRHAVLELVQQGTKEPDIEDIVTRIEVIRERKLLDETVSARQPSSPQSNETIILQNQRLKNLLLCHVCHKNQVNALFLPCTHHKYCLDCIQHSDICPDCGRPIKQKIRTFMG</sequence>
<dbReference type="Gene3D" id="3.30.40.10">
    <property type="entry name" value="Zinc/RING finger domain, C3HC4 (zinc finger)"/>
    <property type="match status" value="1"/>
</dbReference>
<proteinExistence type="predicted"/>
<reference evidence="5" key="1">
    <citation type="journal article" date="2019" name="bioRxiv">
        <title>The Genome of the Zebra Mussel, Dreissena polymorpha: A Resource for Invasive Species Research.</title>
        <authorList>
            <person name="McCartney M.A."/>
            <person name="Auch B."/>
            <person name="Kono T."/>
            <person name="Mallez S."/>
            <person name="Zhang Y."/>
            <person name="Obille A."/>
            <person name="Becker A."/>
            <person name="Abrahante J.E."/>
            <person name="Garbe J."/>
            <person name="Badalamenti J.P."/>
            <person name="Herman A."/>
            <person name="Mangelson H."/>
            <person name="Liachko I."/>
            <person name="Sullivan S."/>
            <person name="Sone E.D."/>
            <person name="Koren S."/>
            <person name="Silverstein K.A.T."/>
            <person name="Beckman K.B."/>
            <person name="Gohl D.M."/>
        </authorList>
    </citation>
    <scope>NUCLEOTIDE SEQUENCE</scope>
    <source>
        <strain evidence="5">Duluth1</strain>
        <tissue evidence="5">Whole animal</tissue>
    </source>
</reference>
<dbReference type="AlphaFoldDB" id="A0A9D4D2C1"/>
<evidence type="ECO:0000259" key="4">
    <source>
        <dbReference type="PROSITE" id="PS50089"/>
    </source>
</evidence>
<dbReference type="PROSITE" id="PS50089">
    <property type="entry name" value="ZF_RING_2"/>
    <property type="match status" value="1"/>
</dbReference>
<evidence type="ECO:0000256" key="1">
    <source>
        <dbReference type="ARBA" id="ARBA00022771"/>
    </source>
</evidence>
<dbReference type="EMBL" id="JAIWYP010000011">
    <property type="protein sequence ID" value="KAH3736641.1"/>
    <property type="molecule type" value="Genomic_DNA"/>
</dbReference>
<protein>
    <recommendedName>
        <fullName evidence="4">RING-type domain-containing protein</fullName>
    </recommendedName>
</protein>
<evidence type="ECO:0000313" key="5">
    <source>
        <dbReference type="EMBL" id="KAH3736641.1"/>
    </source>
</evidence>